<feature type="compositionally biased region" description="Polar residues" evidence="1">
    <location>
        <begin position="116"/>
        <end position="131"/>
    </location>
</feature>
<dbReference type="Proteomes" id="UP000724874">
    <property type="component" value="Unassembled WGS sequence"/>
</dbReference>
<evidence type="ECO:0000313" key="3">
    <source>
        <dbReference type="Proteomes" id="UP000724874"/>
    </source>
</evidence>
<feature type="region of interest" description="Disordered" evidence="1">
    <location>
        <begin position="83"/>
        <end position="199"/>
    </location>
</feature>
<gene>
    <name evidence="2" type="ORF">CPB84DRAFT_1965274</name>
</gene>
<comment type="caution">
    <text evidence="2">The sequence shown here is derived from an EMBL/GenBank/DDBJ whole genome shotgun (WGS) entry which is preliminary data.</text>
</comment>
<proteinExistence type="predicted"/>
<protein>
    <submittedName>
        <fullName evidence="2">Uncharacterized protein</fullName>
    </submittedName>
</protein>
<name>A0A9P5NE51_GYMJU</name>
<feature type="compositionally biased region" description="Low complexity" evidence="1">
    <location>
        <begin position="83"/>
        <end position="92"/>
    </location>
</feature>
<feature type="compositionally biased region" description="Polar residues" evidence="1">
    <location>
        <begin position="140"/>
        <end position="164"/>
    </location>
</feature>
<reference evidence="2" key="1">
    <citation type="submission" date="2020-11" db="EMBL/GenBank/DDBJ databases">
        <authorList>
            <consortium name="DOE Joint Genome Institute"/>
            <person name="Ahrendt S."/>
            <person name="Riley R."/>
            <person name="Andreopoulos W."/>
            <person name="LaButti K."/>
            <person name="Pangilinan J."/>
            <person name="Ruiz-duenas F.J."/>
            <person name="Barrasa J.M."/>
            <person name="Sanchez-Garcia M."/>
            <person name="Camarero S."/>
            <person name="Miyauchi S."/>
            <person name="Serrano A."/>
            <person name="Linde D."/>
            <person name="Babiker R."/>
            <person name="Drula E."/>
            <person name="Ayuso-Fernandez I."/>
            <person name="Pacheco R."/>
            <person name="Padilla G."/>
            <person name="Ferreira P."/>
            <person name="Barriuso J."/>
            <person name="Kellner H."/>
            <person name="Castanera R."/>
            <person name="Alfaro M."/>
            <person name="Ramirez L."/>
            <person name="Pisabarro A.G."/>
            <person name="Kuo A."/>
            <person name="Tritt A."/>
            <person name="Lipzen A."/>
            <person name="He G."/>
            <person name="Yan M."/>
            <person name="Ng V."/>
            <person name="Cullen D."/>
            <person name="Martin F."/>
            <person name="Rosso M.-N."/>
            <person name="Henrissat B."/>
            <person name="Hibbett D."/>
            <person name="Martinez A.T."/>
            <person name="Grigoriev I.V."/>
        </authorList>
    </citation>
    <scope>NUCLEOTIDE SEQUENCE</scope>
    <source>
        <strain evidence="2">AH 44721</strain>
    </source>
</reference>
<dbReference type="EMBL" id="JADNYJ010000118">
    <property type="protein sequence ID" value="KAF8883094.1"/>
    <property type="molecule type" value="Genomic_DNA"/>
</dbReference>
<keyword evidence="3" id="KW-1185">Reference proteome</keyword>
<evidence type="ECO:0000256" key="1">
    <source>
        <dbReference type="SAM" id="MobiDB-lite"/>
    </source>
</evidence>
<organism evidence="2 3">
    <name type="scientific">Gymnopilus junonius</name>
    <name type="common">Spectacular rustgill mushroom</name>
    <name type="synonym">Gymnopilus spectabilis subsp. junonius</name>
    <dbReference type="NCBI Taxonomy" id="109634"/>
    <lineage>
        <taxon>Eukaryota</taxon>
        <taxon>Fungi</taxon>
        <taxon>Dikarya</taxon>
        <taxon>Basidiomycota</taxon>
        <taxon>Agaricomycotina</taxon>
        <taxon>Agaricomycetes</taxon>
        <taxon>Agaricomycetidae</taxon>
        <taxon>Agaricales</taxon>
        <taxon>Agaricineae</taxon>
        <taxon>Hymenogastraceae</taxon>
        <taxon>Gymnopilus</taxon>
    </lineage>
</organism>
<dbReference type="AlphaFoldDB" id="A0A9P5NE51"/>
<accession>A0A9P5NE51</accession>
<sequence>MLNSTYTVAHPASSPSTIRSAIMSCSDGKDMESYTIGRSSSQQYAEYHDATKSECDFKNRHNLVEKSSDTSADSKSLYTRATASDSSATLSSGAEEDSHLLPSSQPSVGLSRVTIPGSSSNLNLHMNTTTDNDSEELHKNSSIGSDSYSKGNYNGYTSIPQLPSTRRYAKSSHTYGSYRPPNYDGRNTSADPRKPAPSYYFEQPSRSMSSGYYNCVDDVYNQSYRPGVHRTRAGPFDDFSGTVPLATPITSTAPVDSGSQFGSGATAVDATLTVVNVPNCCPPFGPY</sequence>
<evidence type="ECO:0000313" key="2">
    <source>
        <dbReference type="EMBL" id="KAF8883094.1"/>
    </source>
</evidence>